<dbReference type="InterPro" id="IPR036420">
    <property type="entry name" value="BRCT_dom_sf"/>
</dbReference>
<dbReference type="SMART" id="SM00292">
    <property type="entry name" value="BRCT"/>
    <property type="match status" value="2"/>
</dbReference>
<dbReference type="GO" id="GO:0007095">
    <property type="term" value="P:mitotic G2 DNA damage checkpoint signaling"/>
    <property type="evidence" value="ECO:0007669"/>
    <property type="project" value="TreeGrafter"/>
</dbReference>
<feature type="domain" description="BRCT" evidence="3">
    <location>
        <begin position="145"/>
        <end position="237"/>
    </location>
</feature>
<sequence length="444" mass="49262">MVAFTLLILLRIIPLTCHTLLLVTNIWLHEDGAIFILLHASGFDQSIAKGGCLHEGSYPVEGVPKSCNTMEGLQKEHCHQEFSNASSQHVRSAAVDDLEATVSQSITSPVSVGNGINNEVFAPSEPMKEEASNVNPVAEDSEMEYDDLYLSDCRISLVGFEEKEQSRLVYMIRKGGGTRHMLPSEKLTHIILGVPSEIEKREIRRLASFGVINVVRATWLEECDQAKRELPVLPRHIVSELLSKDLTSPCIGLSADANGIKRAKSFPSVPRVGTRQVSEDKSSPADFVLQKRRMMGNSGIGVSSDEVASRSAHPTELRPAIDENKDCHKLEYSSGPMSVHPSKSSNTFKDKIFYFSSLFPLDQRPEVIDWIKQGGGLLVDDERKMDADFVVERHGLLQSPDALYKCTAVSTHWIRSSLEEGSMEDVADHILYSPLRCHIPVTWV</sequence>
<dbReference type="PANTHER" id="PTHR13561">
    <property type="entry name" value="DNA REPLICATION REGULATOR DPB11-RELATED"/>
    <property type="match status" value="1"/>
</dbReference>
<accession>A0AAX6HD34</accession>
<protein>
    <submittedName>
        <fullName evidence="4">DNA topoisomerase 2-binding protein 1-A isoform X1</fullName>
    </submittedName>
</protein>
<keyword evidence="1" id="KW-0677">Repeat</keyword>
<feature type="chain" id="PRO_5045625208" evidence="2">
    <location>
        <begin position="19"/>
        <end position="444"/>
    </location>
</feature>
<dbReference type="FunFam" id="3.40.50.10190:FF:000057">
    <property type="entry name" value="Transcription coactivator"/>
    <property type="match status" value="1"/>
</dbReference>
<keyword evidence="5" id="KW-1185">Reference proteome</keyword>
<comment type="caution">
    <text evidence="4">The sequence shown here is derived from an EMBL/GenBank/DDBJ whole genome shotgun (WGS) entry which is preliminary data.</text>
</comment>
<dbReference type="AlphaFoldDB" id="A0AAX6HD34"/>
<feature type="signal peptide" evidence="2">
    <location>
        <begin position="1"/>
        <end position="18"/>
    </location>
</feature>
<dbReference type="FunFam" id="3.40.50.10190:FF:000052">
    <property type="entry name" value="Transcription coactivator"/>
    <property type="match status" value="1"/>
</dbReference>
<dbReference type="Proteomes" id="UP001140949">
    <property type="component" value="Unassembled WGS sequence"/>
</dbReference>
<gene>
    <name evidence="4" type="ORF">M6B38_321160</name>
</gene>
<reference evidence="4" key="2">
    <citation type="submission" date="2023-04" db="EMBL/GenBank/DDBJ databases">
        <authorList>
            <person name="Bruccoleri R.E."/>
            <person name="Oakeley E.J."/>
            <person name="Faust A.-M."/>
            <person name="Dessus-Babus S."/>
            <person name="Altorfer M."/>
            <person name="Burckhardt D."/>
            <person name="Oertli M."/>
            <person name="Naumann U."/>
            <person name="Petersen F."/>
            <person name="Wong J."/>
        </authorList>
    </citation>
    <scope>NUCLEOTIDE SEQUENCE</scope>
    <source>
        <strain evidence="4">GSM-AAB239-AS_SAM_17_03QT</strain>
        <tissue evidence="4">Leaf</tissue>
    </source>
</reference>
<dbReference type="GO" id="GO:0033314">
    <property type="term" value="P:mitotic DNA replication checkpoint signaling"/>
    <property type="evidence" value="ECO:0007669"/>
    <property type="project" value="TreeGrafter"/>
</dbReference>
<dbReference type="EMBL" id="JANAVB010010712">
    <property type="protein sequence ID" value="KAJ6838491.1"/>
    <property type="molecule type" value="Genomic_DNA"/>
</dbReference>
<reference evidence="4" key="1">
    <citation type="journal article" date="2023" name="GigaByte">
        <title>Genome assembly of the bearded iris, Iris pallida Lam.</title>
        <authorList>
            <person name="Bruccoleri R.E."/>
            <person name="Oakeley E.J."/>
            <person name="Faust A.M.E."/>
            <person name="Altorfer M."/>
            <person name="Dessus-Babus S."/>
            <person name="Burckhardt D."/>
            <person name="Oertli M."/>
            <person name="Naumann U."/>
            <person name="Petersen F."/>
            <person name="Wong J."/>
        </authorList>
    </citation>
    <scope>NUCLEOTIDE SEQUENCE</scope>
    <source>
        <strain evidence="4">GSM-AAB239-AS_SAM_17_03QT</strain>
    </source>
</reference>
<evidence type="ECO:0000256" key="2">
    <source>
        <dbReference type="SAM" id="SignalP"/>
    </source>
</evidence>
<name>A0AAX6HD34_IRIPA</name>
<dbReference type="InterPro" id="IPR001357">
    <property type="entry name" value="BRCT_dom"/>
</dbReference>
<dbReference type="Gene3D" id="3.40.50.10190">
    <property type="entry name" value="BRCT domain"/>
    <property type="match status" value="2"/>
</dbReference>
<evidence type="ECO:0000313" key="4">
    <source>
        <dbReference type="EMBL" id="KAJ6838491.1"/>
    </source>
</evidence>
<dbReference type="SUPFAM" id="SSF52113">
    <property type="entry name" value="BRCT domain"/>
    <property type="match status" value="2"/>
</dbReference>
<evidence type="ECO:0000259" key="3">
    <source>
        <dbReference type="PROSITE" id="PS50172"/>
    </source>
</evidence>
<dbReference type="PROSITE" id="PS50172">
    <property type="entry name" value="BRCT"/>
    <property type="match status" value="2"/>
</dbReference>
<keyword evidence="2" id="KW-0732">Signal</keyword>
<proteinExistence type="predicted"/>
<dbReference type="PANTHER" id="PTHR13561:SF20">
    <property type="entry name" value="DNA TOPOISOMERASE 2-BINDING PROTEIN 1"/>
    <property type="match status" value="1"/>
</dbReference>
<dbReference type="Pfam" id="PF00533">
    <property type="entry name" value="BRCT"/>
    <property type="match status" value="1"/>
</dbReference>
<evidence type="ECO:0000256" key="1">
    <source>
        <dbReference type="ARBA" id="ARBA00022737"/>
    </source>
</evidence>
<evidence type="ECO:0000313" key="5">
    <source>
        <dbReference type="Proteomes" id="UP001140949"/>
    </source>
</evidence>
<dbReference type="GO" id="GO:0006270">
    <property type="term" value="P:DNA replication initiation"/>
    <property type="evidence" value="ECO:0007669"/>
    <property type="project" value="TreeGrafter"/>
</dbReference>
<organism evidence="4 5">
    <name type="scientific">Iris pallida</name>
    <name type="common">Sweet iris</name>
    <dbReference type="NCBI Taxonomy" id="29817"/>
    <lineage>
        <taxon>Eukaryota</taxon>
        <taxon>Viridiplantae</taxon>
        <taxon>Streptophyta</taxon>
        <taxon>Embryophyta</taxon>
        <taxon>Tracheophyta</taxon>
        <taxon>Spermatophyta</taxon>
        <taxon>Magnoliopsida</taxon>
        <taxon>Liliopsida</taxon>
        <taxon>Asparagales</taxon>
        <taxon>Iridaceae</taxon>
        <taxon>Iridoideae</taxon>
        <taxon>Irideae</taxon>
        <taxon>Iris</taxon>
    </lineage>
</organism>
<feature type="domain" description="BRCT" evidence="3">
    <location>
        <begin position="343"/>
        <end position="431"/>
    </location>
</feature>